<evidence type="ECO:0000313" key="3">
    <source>
        <dbReference type="EMBL" id="MBW9095095.1"/>
    </source>
</evidence>
<feature type="compositionally biased region" description="Low complexity" evidence="1">
    <location>
        <begin position="65"/>
        <end position="78"/>
    </location>
</feature>
<dbReference type="SUPFAM" id="SSF56601">
    <property type="entry name" value="beta-lactamase/transpeptidase-like"/>
    <property type="match status" value="1"/>
</dbReference>
<evidence type="ECO:0000259" key="2">
    <source>
        <dbReference type="Pfam" id="PF00768"/>
    </source>
</evidence>
<comment type="caution">
    <text evidence="3">The sequence shown here is derived from an EMBL/GenBank/DDBJ whole genome shotgun (WGS) entry which is preliminary data.</text>
</comment>
<dbReference type="GO" id="GO:0004180">
    <property type="term" value="F:carboxypeptidase activity"/>
    <property type="evidence" value="ECO:0007669"/>
    <property type="project" value="UniProtKB-KW"/>
</dbReference>
<evidence type="ECO:0000313" key="4">
    <source>
        <dbReference type="Proteomes" id="UP001196843"/>
    </source>
</evidence>
<keyword evidence="4" id="KW-1185">Reference proteome</keyword>
<feature type="domain" description="Peptidase S11 D-alanyl-D-alanine carboxypeptidase A N-terminal" evidence="2">
    <location>
        <begin position="305"/>
        <end position="480"/>
    </location>
</feature>
<dbReference type="InterPro" id="IPR012338">
    <property type="entry name" value="Beta-lactam/transpept-like"/>
</dbReference>
<organism evidence="3 4">
    <name type="scientific">Microbacterium jejuense</name>
    <dbReference type="NCBI Taxonomy" id="1263637"/>
    <lineage>
        <taxon>Bacteria</taxon>
        <taxon>Bacillati</taxon>
        <taxon>Actinomycetota</taxon>
        <taxon>Actinomycetes</taxon>
        <taxon>Micrococcales</taxon>
        <taxon>Microbacteriaceae</taxon>
        <taxon>Microbacterium</taxon>
    </lineage>
</organism>
<proteinExistence type="predicted"/>
<keyword evidence="3" id="KW-0121">Carboxypeptidase</keyword>
<feature type="region of interest" description="Disordered" evidence="1">
    <location>
        <begin position="1"/>
        <end position="45"/>
    </location>
</feature>
<dbReference type="RefSeq" id="WP_220301795.1">
    <property type="nucleotide sequence ID" value="NZ_JAEUAW010000013.1"/>
</dbReference>
<feature type="region of interest" description="Disordered" evidence="1">
    <location>
        <begin position="147"/>
        <end position="186"/>
    </location>
</feature>
<dbReference type="Gene3D" id="3.40.710.10">
    <property type="entry name" value="DD-peptidase/beta-lactamase superfamily"/>
    <property type="match status" value="1"/>
</dbReference>
<dbReference type="InterPro" id="IPR001967">
    <property type="entry name" value="Peptidase_S11_N"/>
</dbReference>
<gene>
    <name evidence="3" type="ORF">JNB62_15520</name>
</gene>
<accession>A0ABS7HRW1</accession>
<dbReference type="Pfam" id="PF00768">
    <property type="entry name" value="Peptidase_S11"/>
    <property type="match status" value="1"/>
</dbReference>
<keyword evidence="3" id="KW-0378">Hydrolase</keyword>
<reference evidence="3 4" key="1">
    <citation type="journal article" date="2021" name="MBio">
        <title>Poor Competitiveness of Bradyrhizobium in Pigeon Pea Root Colonization in Indian Soils.</title>
        <authorList>
            <person name="Chalasani D."/>
            <person name="Basu A."/>
            <person name="Pullabhotla S.V.S.R.N."/>
            <person name="Jorrin B."/>
            <person name="Neal A.L."/>
            <person name="Poole P.S."/>
            <person name="Podile A.R."/>
            <person name="Tkacz A."/>
        </authorList>
    </citation>
    <scope>NUCLEOTIDE SEQUENCE [LARGE SCALE GENOMIC DNA]</scope>
    <source>
        <strain evidence="3 4">HU14</strain>
    </source>
</reference>
<feature type="region of interest" description="Disordered" evidence="1">
    <location>
        <begin position="65"/>
        <end position="108"/>
    </location>
</feature>
<keyword evidence="3" id="KW-0645">Protease</keyword>
<protein>
    <submittedName>
        <fullName evidence="3">D-alanyl-D-alanine carboxypeptidase</fullName>
    </submittedName>
</protein>
<evidence type="ECO:0000256" key="1">
    <source>
        <dbReference type="SAM" id="MobiDB-lite"/>
    </source>
</evidence>
<feature type="compositionally biased region" description="Low complexity" evidence="1">
    <location>
        <begin position="159"/>
        <end position="177"/>
    </location>
</feature>
<dbReference type="Proteomes" id="UP001196843">
    <property type="component" value="Unassembled WGS sequence"/>
</dbReference>
<dbReference type="EMBL" id="JAEUAW010000013">
    <property type="protein sequence ID" value="MBW9095095.1"/>
    <property type="molecule type" value="Genomic_DNA"/>
</dbReference>
<name>A0ABS7HRW1_9MICO</name>
<sequence length="628" mass="63790">MTQNDAPAPSRRERRARTGEFPTSPAGFTPPFDGAMTPRPASTVPVDTAAVPTSIAAAPFNAPAAAAAPSAPLFEPAPAFGPTPTLGPAPSFDSTPRFDAAPFDPVPTSAQAVEPELPAAVPTTTASTDLAAALGFVATGPAPVVGTAVDPEPAPSTIAAPSLAPGSSPSLAPQQPSVTTRPGDAPAALSWVDPAAVGRVGAPDDLAAAATPYVAVEADLLSDAPRRSPLRVGVIVPTLVIAGLVAAYAGTTLLWPLHAVAPTVTAVQVEPAAAPAAVPAWPAQGSAAEAVEGIGTLASTPDADAIASITKVVTALVVLDEMPLAVGEQGPEYRFTAADRNAYWQYLRQGESALNVPVGGTLTEYQLLQGMLIGSAGNYADRLAQNLFPSDAVYASAANKWLADHGVPGITLYEPTGIDKRNTASPESLIPLAQKALANPVIAEIVAQQSVVLPGAGTVENTNGLLADPGVVGVKTGTLDAWNLLSAKDVTIGDTTVRLYASVLGQPDDEARLAASRAIYAQLEQELQLKPSVTAGTVAGIVETRWGDKVDVIASTDASVILWNGGVGTVATSFDLGDARDSGDAVGSLQVTGPLNSTSVDLTLAADVSDPSPWWRLTHPLDLFGLND</sequence>